<dbReference type="EMBL" id="BRPK01000006">
    <property type="protein sequence ID" value="GLB39117.1"/>
    <property type="molecule type" value="Genomic_DNA"/>
</dbReference>
<protein>
    <recommendedName>
        <fullName evidence="1">Alfy-like armadillo-like repeat domain-containing protein</fullName>
    </recommendedName>
</protein>
<accession>A0A9P3UNA2</accession>
<evidence type="ECO:0000313" key="3">
    <source>
        <dbReference type="Proteomes" id="UP001063166"/>
    </source>
</evidence>
<proteinExistence type="predicted"/>
<evidence type="ECO:0000259" key="1">
    <source>
        <dbReference type="Pfam" id="PF23295"/>
    </source>
</evidence>
<dbReference type="InterPro" id="IPR056252">
    <property type="entry name" value="Alfy-like_Arm-like"/>
</dbReference>
<reference evidence="2" key="1">
    <citation type="submission" date="2022-07" db="EMBL/GenBank/DDBJ databases">
        <title>The genome of Lyophyllum shimeji provides insight into the initial evolution of ectomycorrhizal fungal genome.</title>
        <authorList>
            <person name="Kobayashi Y."/>
            <person name="Shibata T."/>
            <person name="Hirakawa H."/>
            <person name="Shigenobu S."/>
            <person name="Nishiyama T."/>
            <person name="Yamada A."/>
            <person name="Hasebe M."/>
            <person name="Kawaguchi M."/>
        </authorList>
    </citation>
    <scope>NUCLEOTIDE SEQUENCE</scope>
    <source>
        <strain evidence="2">AT787</strain>
    </source>
</reference>
<keyword evidence="3" id="KW-1185">Reference proteome</keyword>
<organism evidence="2 3">
    <name type="scientific">Lyophyllum shimeji</name>
    <name type="common">Hon-shimeji</name>
    <name type="synonym">Tricholoma shimeji</name>
    <dbReference type="NCBI Taxonomy" id="47721"/>
    <lineage>
        <taxon>Eukaryota</taxon>
        <taxon>Fungi</taxon>
        <taxon>Dikarya</taxon>
        <taxon>Basidiomycota</taxon>
        <taxon>Agaricomycotina</taxon>
        <taxon>Agaricomycetes</taxon>
        <taxon>Agaricomycetidae</taxon>
        <taxon>Agaricales</taxon>
        <taxon>Tricholomatineae</taxon>
        <taxon>Lyophyllaceae</taxon>
        <taxon>Lyophyllum</taxon>
    </lineage>
</organism>
<dbReference type="Pfam" id="PF23295">
    <property type="entry name" value="Arm_4"/>
    <property type="match status" value="1"/>
</dbReference>
<dbReference type="AlphaFoldDB" id="A0A9P3UNA2"/>
<evidence type="ECO:0000313" key="2">
    <source>
        <dbReference type="EMBL" id="GLB39117.1"/>
    </source>
</evidence>
<comment type="caution">
    <text evidence="2">The sequence shown here is derived from an EMBL/GenBank/DDBJ whole genome shotgun (WGS) entry which is preliminary data.</text>
</comment>
<name>A0A9P3UNA2_LYOSH</name>
<feature type="domain" description="Alfy-like armadillo-like repeat" evidence="1">
    <location>
        <begin position="1"/>
        <end position="188"/>
    </location>
</feature>
<sequence>MSLLSNIQDRSNSLVVEPEEQVLSEVLESTRLIFTNLSEAMNDHPENAEYFRNVVGYGSFEDALRGLIVNPKTVDHTLGLVLALAVHDQQVSDIFSSLRATPEDELKLAIAGIEARLGTIKRPGAILILCNAIPHLTTGDSTMRYAIFQLVEPLSHVSHRNQAILSTLGVKERYVLQKLLRRLLDMGATTSEARLIFQRTIKEDNTLDMEVLDFIRFGIKSRWLEHFSMESPAALILREESLRGVPGTGFTFMCFHEQHIPDF</sequence>
<gene>
    <name evidence="2" type="ORF">LshimejAT787_0602790</name>
</gene>
<dbReference type="OrthoDB" id="26681at2759"/>
<dbReference type="Proteomes" id="UP001063166">
    <property type="component" value="Unassembled WGS sequence"/>
</dbReference>